<evidence type="ECO:0000256" key="4">
    <source>
        <dbReference type="ARBA" id="ARBA00020099"/>
    </source>
</evidence>
<comment type="subcellular location">
    <subcellularLocation>
        <location evidence="2">Cytoplasm</location>
        <location evidence="2">Cytosol</location>
    </subcellularLocation>
    <subcellularLocation>
        <location evidence="1">Nucleus membrane</location>
    </subcellularLocation>
</comment>
<organism evidence="10 11">
    <name type="scientific">Calidris pygmaea</name>
    <name type="common">Spoon-billed sandpiper</name>
    <dbReference type="NCBI Taxonomy" id="425635"/>
    <lineage>
        <taxon>Eukaryota</taxon>
        <taxon>Metazoa</taxon>
        <taxon>Chordata</taxon>
        <taxon>Craniata</taxon>
        <taxon>Vertebrata</taxon>
        <taxon>Euteleostomi</taxon>
        <taxon>Archelosauria</taxon>
        <taxon>Archosauria</taxon>
        <taxon>Dinosauria</taxon>
        <taxon>Saurischia</taxon>
        <taxon>Theropoda</taxon>
        <taxon>Coelurosauria</taxon>
        <taxon>Aves</taxon>
        <taxon>Neognathae</taxon>
        <taxon>Neoaves</taxon>
        <taxon>Charadriiformes</taxon>
        <taxon>Scolopacidae</taxon>
        <taxon>Calidris</taxon>
    </lineage>
</organism>
<reference evidence="10" key="1">
    <citation type="submission" date="2025-08" db="UniProtKB">
        <authorList>
            <consortium name="Ensembl"/>
        </authorList>
    </citation>
    <scope>IDENTIFICATION</scope>
</reference>
<evidence type="ECO:0000256" key="6">
    <source>
        <dbReference type="ARBA" id="ARBA00023136"/>
    </source>
</evidence>
<evidence type="ECO:0000256" key="2">
    <source>
        <dbReference type="ARBA" id="ARBA00004514"/>
    </source>
</evidence>
<dbReference type="GO" id="GO:0009890">
    <property type="term" value="P:negative regulation of biosynthetic process"/>
    <property type="evidence" value="ECO:0007669"/>
    <property type="project" value="InterPro"/>
</dbReference>
<feature type="compositionally biased region" description="Basic residues" evidence="9">
    <location>
        <begin position="218"/>
        <end position="232"/>
    </location>
</feature>
<dbReference type="PANTHER" id="PTHR16852:SF2">
    <property type="entry name" value="GTP CYCLOHYDROLASE 1 FEEDBACK REGULATORY PROTEIN"/>
    <property type="match status" value="1"/>
</dbReference>
<comment type="similarity">
    <text evidence="3">Belongs to the GFRP family.</text>
</comment>
<keyword evidence="5" id="KW-0963">Cytoplasm</keyword>
<accession>A0A8C3J936</accession>
<dbReference type="SUPFAM" id="SSF69761">
    <property type="entry name" value="GTP cyclohydrolase I feedback regulatory protein, GFRP"/>
    <property type="match status" value="1"/>
</dbReference>
<feature type="compositionally biased region" description="Low complexity" evidence="9">
    <location>
        <begin position="185"/>
        <end position="201"/>
    </location>
</feature>
<dbReference type="Ensembl" id="ENSCPGT00000004483.1">
    <property type="protein sequence ID" value="ENSCPGP00000004063.1"/>
    <property type="gene ID" value="ENSCPGG00000003004.1"/>
</dbReference>
<evidence type="ECO:0000256" key="8">
    <source>
        <dbReference type="ARBA" id="ARBA00032599"/>
    </source>
</evidence>
<dbReference type="GO" id="GO:0031965">
    <property type="term" value="C:nuclear membrane"/>
    <property type="evidence" value="ECO:0007669"/>
    <property type="project" value="UniProtKB-SubCell"/>
</dbReference>
<evidence type="ECO:0000256" key="1">
    <source>
        <dbReference type="ARBA" id="ARBA00004126"/>
    </source>
</evidence>
<keyword evidence="7" id="KW-0539">Nucleus</keyword>
<dbReference type="Proteomes" id="UP000694419">
    <property type="component" value="Unplaced"/>
</dbReference>
<dbReference type="GO" id="GO:0044549">
    <property type="term" value="F:GTP cyclohydrolase binding"/>
    <property type="evidence" value="ECO:0007669"/>
    <property type="project" value="TreeGrafter"/>
</dbReference>
<dbReference type="InterPro" id="IPR009112">
    <property type="entry name" value="GTP_CycHdrlase_I_reg"/>
</dbReference>
<dbReference type="AlphaFoldDB" id="A0A8C3J936"/>
<evidence type="ECO:0000313" key="11">
    <source>
        <dbReference type="Proteomes" id="UP000694419"/>
    </source>
</evidence>
<reference evidence="10" key="2">
    <citation type="submission" date="2025-09" db="UniProtKB">
        <authorList>
            <consortium name="Ensembl"/>
        </authorList>
    </citation>
    <scope>IDENTIFICATION</scope>
</reference>
<feature type="region of interest" description="Disordered" evidence="9">
    <location>
        <begin position="138"/>
        <end position="233"/>
    </location>
</feature>
<dbReference type="Gene3D" id="3.30.1410.10">
    <property type="entry name" value="GTP cyclohydrolase I feedback regulatory protein GFRP"/>
    <property type="match status" value="1"/>
</dbReference>
<evidence type="ECO:0000256" key="7">
    <source>
        <dbReference type="ARBA" id="ARBA00023242"/>
    </source>
</evidence>
<dbReference type="FunFam" id="3.30.1410.10:FF:000001">
    <property type="entry name" value="GTP cyclohydrolase 1 feedback regulatory protein"/>
    <property type="match status" value="1"/>
</dbReference>
<evidence type="ECO:0000256" key="5">
    <source>
        <dbReference type="ARBA" id="ARBA00022490"/>
    </source>
</evidence>
<sequence>MVMPNTLFQGGGWEGPQGGTRDALCGPELPTCLVLVLHLLVLISLSIIFHPLSPCRSLPGPLPPSPSSPVFHSSVHHLLTFISQSVISWSIASLSTISCPPSPNPSPPVLHLPGHHLLVHRLPGHHLLSLAPWPSPLRPPSPPARSPLPGGRAPVPGADPVSPSAPAGPLHAPGSPPAPRRSLEPRGGSPLPGSSPPAEGAVGPRCPGAVAGRDGTRGRPRARPPRWRRRSGGRMPYLLISTQIRMEAGPTIVGDEHSDPNLMSFLGATKRNVLGNHFWEYYVNDVPRVVLDKLESCGYRVVSMTGVGQTLVWCLHKE</sequence>
<evidence type="ECO:0000256" key="9">
    <source>
        <dbReference type="SAM" id="MobiDB-lite"/>
    </source>
</evidence>
<dbReference type="GO" id="GO:0005829">
    <property type="term" value="C:cytosol"/>
    <property type="evidence" value="ECO:0007669"/>
    <property type="project" value="UniProtKB-SubCell"/>
</dbReference>
<keyword evidence="11" id="KW-1185">Reference proteome</keyword>
<protein>
    <recommendedName>
        <fullName evidence="4">GTP cyclohydrolase 1 feedback regulatory protein</fullName>
    </recommendedName>
    <alternativeName>
        <fullName evidence="8">GTP cyclohydrolase I feedback regulatory protein</fullName>
    </alternativeName>
</protein>
<dbReference type="Pfam" id="PF06399">
    <property type="entry name" value="GFRP"/>
    <property type="match status" value="1"/>
</dbReference>
<keyword evidence="6" id="KW-0472">Membrane</keyword>
<evidence type="ECO:0000313" key="10">
    <source>
        <dbReference type="Ensembl" id="ENSCPGP00000004063.1"/>
    </source>
</evidence>
<evidence type="ECO:0000256" key="3">
    <source>
        <dbReference type="ARBA" id="ARBA00007605"/>
    </source>
</evidence>
<dbReference type="InterPro" id="IPR036717">
    <property type="entry name" value="GFRP_sf"/>
</dbReference>
<name>A0A8C3J936_9CHAR</name>
<proteinExistence type="inferred from homology"/>
<dbReference type="PANTHER" id="PTHR16852">
    <property type="entry name" value="GTP CYCLOHYDROLASE 1 FEEDBACK REGULATORY PROTEIN"/>
    <property type="match status" value="1"/>
</dbReference>